<evidence type="ECO:0000313" key="8">
    <source>
        <dbReference type="Proteomes" id="UP001153269"/>
    </source>
</evidence>
<keyword evidence="8" id="KW-1185">Reference proteome</keyword>
<protein>
    <recommendedName>
        <fullName evidence="9">Protein LEG1 homolog</fullName>
    </recommendedName>
</protein>
<dbReference type="Pfam" id="PF05612">
    <property type="entry name" value="Leg1"/>
    <property type="match status" value="1"/>
</dbReference>
<dbReference type="InterPro" id="IPR008499">
    <property type="entry name" value="Leg1"/>
</dbReference>
<dbReference type="PANTHER" id="PTHR18820:SF1">
    <property type="entry name" value="PROTEIN LEG1 HOMOLOG"/>
    <property type="match status" value="1"/>
</dbReference>
<evidence type="ECO:0000256" key="6">
    <source>
        <dbReference type="SAM" id="SignalP"/>
    </source>
</evidence>
<proteinExistence type="inferred from homology"/>
<evidence type="ECO:0000313" key="7">
    <source>
        <dbReference type="EMBL" id="CAB1453791.1"/>
    </source>
</evidence>
<evidence type="ECO:0000256" key="3">
    <source>
        <dbReference type="ARBA" id="ARBA00022525"/>
    </source>
</evidence>
<gene>
    <name evidence="7" type="ORF">PLEPLA_LOCUS41551</name>
</gene>
<dbReference type="GO" id="GO:0005615">
    <property type="term" value="C:extracellular space"/>
    <property type="evidence" value="ECO:0007669"/>
    <property type="project" value="TreeGrafter"/>
</dbReference>
<evidence type="ECO:0000256" key="4">
    <source>
        <dbReference type="ARBA" id="ARBA00022729"/>
    </source>
</evidence>
<dbReference type="OrthoDB" id="17046at2759"/>
<reference evidence="7" key="1">
    <citation type="submission" date="2020-03" db="EMBL/GenBank/DDBJ databases">
        <authorList>
            <person name="Weist P."/>
        </authorList>
    </citation>
    <scope>NUCLEOTIDE SEQUENCE</scope>
</reference>
<feature type="signal peptide" evidence="6">
    <location>
        <begin position="1"/>
        <end position="20"/>
    </location>
</feature>
<dbReference type="AlphaFoldDB" id="A0A9N7VSZ4"/>
<comment type="subcellular location">
    <subcellularLocation>
        <location evidence="1">Secreted</location>
    </subcellularLocation>
</comment>
<feature type="chain" id="PRO_5040289587" description="Protein LEG1 homolog" evidence="6">
    <location>
        <begin position="21"/>
        <end position="357"/>
    </location>
</feature>
<keyword evidence="4 6" id="KW-0732">Signal</keyword>
<dbReference type="Proteomes" id="UP001153269">
    <property type="component" value="Unassembled WGS sequence"/>
</dbReference>
<evidence type="ECO:0000256" key="1">
    <source>
        <dbReference type="ARBA" id="ARBA00004613"/>
    </source>
</evidence>
<keyword evidence="3" id="KW-0964">Secreted</keyword>
<organism evidence="7 8">
    <name type="scientific">Pleuronectes platessa</name>
    <name type="common">European plaice</name>
    <dbReference type="NCBI Taxonomy" id="8262"/>
    <lineage>
        <taxon>Eukaryota</taxon>
        <taxon>Metazoa</taxon>
        <taxon>Chordata</taxon>
        <taxon>Craniata</taxon>
        <taxon>Vertebrata</taxon>
        <taxon>Euteleostomi</taxon>
        <taxon>Actinopterygii</taxon>
        <taxon>Neopterygii</taxon>
        <taxon>Teleostei</taxon>
        <taxon>Neoteleostei</taxon>
        <taxon>Acanthomorphata</taxon>
        <taxon>Carangaria</taxon>
        <taxon>Pleuronectiformes</taxon>
        <taxon>Pleuronectoidei</taxon>
        <taxon>Pleuronectidae</taxon>
        <taxon>Pleuronectes</taxon>
    </lineage>
</organism>
<evidence type="ECO:0000256" key="2">
    <source>
        <dbReference type="ARBA" id="ARBA00009122"/>
    </source>
</evidence>
<comment type="similarity">
    <text evidence="2">Belongs to the LEG1 family.</text>
</comment>
<dbReference type="EMBL" id="CADEAL010004184">
    <property type="protein sequence ID" value="CAB1453791.1"/>
    <property type="molecule type" value="Genomic_DNA"/>
</dbReference>
<evidence type="ECO:0008006" key="9">
    <source>
        <dbReference type="Google" id="ProtNLM"/>
    </source>
</evidence>
<sequence>MQRLTALGLLLACAASLGSSAVILENGMPILWSHTAGQLTDLPVENGVLTPDPWHFLHRMSLYRLLIAATDPFMGCMGTNATDSPFWGLPLQLGWMLTSGRLGDPTGASTCGLQTGDTMCISTQSWWACQNYFVSALPFLSAAQQGLMGPGLQVKMQMPEGVEDLCTTYADCSARFPEVMPKWDAFFQGLKSASESPLPDLEKKDALLGLYWAAQMASSHASAVCNARQSHYSSTEVYFAQCWLNAAEYVSAAYFQSNLERSAVFMNPLPGRILQVTDVAPNIPDLSDEENHTLSVFSWMQNINNLLGGSLVRMWGKAMCSMNTREKGKEMLEQVLLNPGYATTSFLSIVTGMATGC</sequence>
<evidence type="ECO:0000256" key="5">
    <source>
        <dbReference type="ARBA" id="ARBA00023180"/>
    </source>
</evidence>
<accession>A0A9N7VSZ4</accession>
<comment type="caution">
    <text evidence="7">The sequence shown here is derived from an EMBL/GenBank/DDBJ whole genome shotgun (WGS) entry which is preliminary data.</text>
</comment>
<dbReference type="PANTHER" id="PTHR18820">
    <property type="entry name" value="LEG1"/>
    <property type="match status" value="1"/>
</dbReference>
<keyword evidence="5" id="KW-0325">Glycoprotein</keyword>
<name>A0A9N7VSZ4_PLEPL</name>